<dbReference type="Proteomes" id="UP000596929">
    <property type="component" value="Unassembled WGS sequence"/>
</dbReference>
<gene>
    <name evidence="2" type="ORF">H8S20_17405</name>
</gene>
<dbReference type="RefSeq" id="WP_186860901.1">
    <property type="nucleotide sequence ID" value="NZ_JACOOO010000042.1"/>
</dbReference>
<dbReference type="EMBL" id="JACOOO010000042">
    <property type="protein sequence ID" value="MBC5630638.1"/>
    <property type="molecule type" value="Genomic_DNA"/>
</dbReference>
<evidence type="ECO:0000259" key="1">
    <source>
        <dbReference type="Pfam" id="PF17989"/>
    </source>
</evidence>
<name>A0ABR7DJ06_9CLOT</name>
<evidence type="ECO:0000313" key="3">
    <source>
        <dbReference type="Proteomes" id="UP000596929"/>
    </source>
</evidence>
<dbReference type="InterPro" id="IPR043129">
    <property type="entry name" value="ATPase_NBD"/>
</dbReference>
<reference evidence="2 3" key="1">
    <citation type="submission" date="2020-08" db="EMBL/GenBank/DDBJ databases">
        <title>Genome public.</title>
        <authorList>
            <person name="Liu C."/>
            <person name="Sun Q."/>
        </authorList>
    </citation>
    <scope>NUCLEOTIDE SEQUENCE [LARGE SCALE GENOMIC DNA]</scope>
    <source>
        <strain evidence="2 3">NSJ-6</strain>
    </source>
</reference>
<dbReference type="Gene3D" id="3.30.420.40">
    <property type="match status" value="2"/>
</dbReference>
<protein>
    <submittedName>
        <fullName evidence="2">ParM/StbA family protein</fullName>
    </submittedName>
</protein>
<dbReference type="InterPro" id="IPR040607">
    <property type="entry name" value="ALP_N"/>
</dbReference>
<keyword evidence="3" id="KW-1185">Reference proteome</keyword>
<organism evidence="2 3">
    <name type="scientific">Clostridium hominis</name>
    <dbReference type="NCBI Taxonomy" id="2763036"/>
    <lineage>
        <taxon>Bacteria</taxon>
        <taxon>Bacillati</taxon>
        <taxon>Bacillota</taxon>
        <taxon>Clostridia</taxon>
        <taxon>Eubacteriales</taxon>
        <taxon>Clostridiaceae</taxon>
        <taxon>Clostridium</taxon>
    </lineage>
</organism>
<dbReference type="SUPFAM" id="SSF53067">
    <property type="entry name" value="Actin-like ATPase domain"/>
    <property type="match status" value="2"/>
</dbReference>
<sequence>MIIGVDIGNYSVKTSELVNFISKVSESSSFTEENKITIDEEIYYIPSGEFSTEWNKSQKDNTIPLLYSALARCEGNYFKVVLGLPVGQYKKNKESLKAKIEENNFKHVLFKNKEKDILITDVLIAPEGASTYYNLTPEQKESIGNKQLLVVDIGGRTTDICLFQNKKILDVKTIPIGMLNVYQEIIDDVNELYTQELKLEDGEEILKDGLFLDGEYKDNSFIKPILLKNFNSIYKDLQLHFNPSKGYVLLTGGGSKVFEKAFKNRLKNIILDNDPVFSNAKGFYKLGINLWKE</sequence>
<comment type="caution">
    <text evidence="2">The sequence shown here is derived from an EMBL/GenBank/DDBJ whole genome shotgun (WGS) entry which is preliminary data.</text>
</comment>
<proteinExistence type="predicted"/>
<evidence type="ECO:0000313" key="2">
    <source>
        <dbReference type="EMBL" id="MBC5630638.1"/>
    </source>
</evidence>
<dbReference type="Pfam" id="PF17989">
    <property type="entry name" value="ALP_N"/>
    <property type="match status" value="1"/>
</dbReference>
<accession>A0ABR7DJ06</accession>
<feature type="domain" description="Actin-like protein N-terminal" evidence="1">
    <location>
        <begin position="4"/>
        <end position="129"/>
    </location>
</feature>